<gene>
    <name evidence="2" type="ORF">GCM10009759_64750</name>
</gene>
<dbReference type="EMBL" id="BAAANS010000060">
    <property type="protein sequence ID" value="GAA2117908.1"/>
    <property type="molecule type" value="Genomic_DNA"/>
</dbReference>
<accession>A0ABN2XWL0</accession>
<feature type="region of interest" description="Disordered" evidence="1">
    <location>
        <begin position="83"/>
        <end position="109"/>
    </location>
</feature>
<organism evidence="2 3">
    <name type="scientific">Kitasatospora saccharophila</name>
    <dbReference type="NCBI Taxonomy" id="407973"/>
    <lineage>
        <taxon>Bacteria</taxon>
        <taxon>Bacillati</taxon>
        <taxon>Actinomycetota</taxon>
        <taxon>Actinomycetes</taxon>
        <taxon>Kitasatosporales</taxon>
        <taxon>Streptomycetaceae</taxon>
        <taxon>Kitasatospora</taxon>
    </lineage>
</organism>
<protein>
    <submittedName>
        <fullName evidence="2">Uncharacterized protein</fullName>
    </submittedName>
</protein>
<sequence length="109" mass="10942">MPATGAAPDLATAPAAPGVLARPETRPETRPEARPETPDARWERLLDGLAQVRARYRSETAAALAGLDTRLARLDALREELAAGAPGGLPDGSGGGPGGPGGLARPSGS</sequence>
<dbReference type="RefSeq" id="WP_344557359.1">
    <property type="nucleotide sequence ID" value="NZ_BAAANS010000060.1"/>
</dbReference>
<proteinExistence type="predicted"/>
<comment type="caution">
    <text evidence="2">The sequence shown here is derived from an EMBL/GenBank/DDBJ whole genome shotgun (WGS) entry which is preliminary data.</text>
</comment>
<feature type="compositionally biased region" description="Basic and acidic residues" evidence="1">
    <location>
        <begin position="23"/>
        <end position="40"/>
    </location>
</feature>
<dbReference type="Proteomes" id="UP001500897">
    <property type="component" value="Unassembled WGS sequence"/>
</dbReference>
<feature type="region of interest" description="Disordered" evidence="1">
    <location>
        <begin position="1"/>
        <end position="40"/>
    </location>
</feature>
<evidence type="ECO:0000256" key="1">
    <source>
        <dbReference type="SAM" id="MobiDB-lite"/>
    </source>
</evidence>
<feature type="compositionally biased region" description="Gly residues" evidence="1">
    <location>
        <begin position="85"/>
        <end position="102"/>
    </location>
</feature>
<name>A0ABN2XWL0_9ACTN</name>
<evidence type="ECO:0000313" key="3">
    <source>
        <dbReference type="Proteomes" id="UP001500897"/>
    </source>
</evidence>
<reference evidence="2 3" key="1">
    <citation type="journal article" date="2019" name="Int. J. Syst. Evol. Microbiol.">
        <title>The Global Catalogue of Microorganisms (GCM) 10K type strain sequencing project: providing services to taxonomists for standard genome sequencing and annotation.</title>
        <authorList>
            <consortium name="The Broad Institute Genomics Platform"/>
            <consortium name="The Broad Institute Genome Sequencing Center for Infectious Disease"/>
            <person name="Wu L."/>
            <person name="Ma J."/>
        </authorList>
    </citation>
    <scope>NUCLEOTIDE SEQUENCE [LARGE SCALE GENOMIC DNA]</scope>
    <source>
        <strain evidence="2 3">JCM 14559</strain>
    </source>
</reference>
<evidence type="ECO:0000313" key="2">
    <source>
        <dbReference type="EMBL" id="GAA2117908.1"/>
    </source>
</evidence>
<feature type="compositionally biased region" description="Low complexity" evidence="1">
    <location>
        <begin position="1"/>
        <end position="22"/>
    </location>
</feature>
<keyword evidence="3" id="KW-1185">Reference proteome</keyword>